<keyword evidence="3" id="KW-1185">Reference proteome</keyword>
<dbReference type="CDD" id="cd04301">
    <property type="entry name" value="NAT_SF"/>
    <property type="match status" value="1"/>
</dbReference>
<dbReference type="InterPro" id="IPR053144">
    <property type="entry name" value="Acetyltransferase_Butenolide"/>
</dbReference>
<gene>
    <name evidence="2" type="ORF">DXX94_10945</name>
</gene>
<proteinExistence type="predicted"/>
<dbReference type="PANTHER" id="PTHR43233">
    <property type="entry name" value="FAMILY N-ACETYLTRANSFERASE, PUTATIVE (AFU_ORTHOLOGUE AFUA_6G03350)-RELATED"/>
    <property type="match status" value="1"/>
</dbReference>
<dbReference type="Pfam" id="PF13508">
    <property type="entry name" value="Acetyltransf_7"/>
    <property type="match status" value="1"/>
</dbReference>
<feature type="domain" description="N-acetyltransferase" evidence="1">
    <location>
        <begin position="5"/>
        <end position="144"/>
    </location>
</feature>
<dbReference type="InterPro" id="IPR000182">
    <property type="entry name" value="GNAT_dom"/>
</dbReference>
<evidence type="ECO:0000313" key="3">
    <source>
        <dbReference type="Proteomes" id="UP000256899"/>
    </source>
</evidence>
<dbReference type="InterPro" id="IPR016181">
    <property type="entry name" value="Acyl_CoA_acyltransferase"/>
</dbReference>
<name>A0A3E0U345_9GAMM</name>
<sequence length="144" mass="16378">MNGYRISCQLNEMDFEVIHGFISSSYWAKGMPATTLHKALANSLCFAVLNQQDQTLAFARVITDKATFAYLADVFVRESERGKGLSKYLVEHIVSHEDLQGLRRFMLATQDAHSLYEKFGFNSVDENESKSLMQIRDPDVYLAN</sequence>
<keyword evidence="2" id="KW-0808">Transferase</keyword>
<dbReference type="SUPFAM" id="SSF55729">
    <property type="entry name" value="Acyl-CoA N-acyltransferases (Nat)"/>
    <property type="match status" value="1"/>
</dbReference>
<dbReference type="GO" id="GO:0016747">
    <property type="term" value="F:acyltransferase activity, transferring groups other than amino-acyl groups"/>
    <property type="evidence" value="ECO:0007669"/>
    <property type="project" value="InterPro"/>
</dbReference>
<reference evidence="3" key="1">
    <citation type="submission" date="2018-08" db="EMBL/GenBank/DDBJ databases">
        <title>Thalassotalea euphylliae genome.</title>
        <authorList>
            <person name="Summers S."/>
            <person name="Rice S.A."/>
            <person name="Freckelton M.L."/>
            <person name="Nedved B.T."/>
            <person name="Hadfield M.G."/>
        </authorList>
    </citation>
    <scope>NUCLEOTIDE SEQUENCE [LARGE SCALE GENOMIC DNA]</scope>
    <source>
        <strain evidence="3">H3</strain>
    </source>
</reference>
<evidence type="ECO:0000313" key="2">
    <source>
        <dbReference type="EMBL" id="REL31189.1"/>
    </source>
</evidence>
<dbReference type="AlphaFoldDB" id="A0A3E0U345"/>
<dbReference type="RefSeq" id="WP_116015843.1">
    <property type="nucleotide sequence ID" value="NZ_QUOT01000001.1"/>
</dbReference>
<evidence type="ECO:0000259" key="1">
    <source>
        <dbReference type="PROSITE" id="PS51186"/>
    </source>
</evidence>
<comment type="caution">
    <text evidence="2">The sequence shown here is derived from an EMBL/GenBank/DDBJ whole genome shotgun (WGS) entry which is preliminary data.</text>
</comment>
<dbReference type="Proteomes" id="UP000256899">
    <property type="component" value="Unassembled WGS sequence"/>
</dbReference>
<organism evidence="2 3">
    <name type="scientific">Thalassotalea euphylliae</name>
    <dbReference type="NCBI Taxonomy" id="1655234"/>
    <lineage>
        <taxon>Bacteria</taxon>
        <taxon>Pseudomonadati</taxon>
        <taxon>Pseudomonadota</taxon>
        <taxon>Gammaproteobacteria</taxon>
        <taxon>Alteromonadales</taxon>
        <taxon>Colwelliaceae</taxon>
        <taxon>Thalassotalea</taxon>
    </lineage>
</organism>
<dbReference type="Gene3D" id="3.40.630.30">
    <property type="match status" value="1"/>
</dbReference>
<dbReference type="EMBL" id="QUOT01000001">
    <property type="protein sequence ID" value="REL31189.1"/>
    <property type="molecule type" value="Genomic_DNA"/>
</dbReference>
<dbReference type="PROSITE" id="PS51186">
    <property type="entry name" value="GNAT"/>
    <property type="match status" value="1"/>
</dbReference>
<accession>A0A3E0U345</accession>
<protein>
    <submittedName>
        <fullName evidence="2">N-acetyltransferase</fullName>
    </submittedName>
</protein>
<dbReference type="PANTHER" id="PTHR43233:SF1">
    <property type="entry name" value="FAMILY N-ACETYLTRANSFERASE, PUTATIVE (AFU_ORTHOLOGUE AFUA_6G03350)-RELATED"/>
    <property type="match status" value="1"/>
</dbReference>